<dbReference type="PROSITE" id="PS51829">
    <property type="entry name" value="P_HOMO_B"/>
    <property type="match status" value="1"/>
</dbReference>
<feature type="domain" description="PKD" evidence="6">
    <location>
        <begin position="485"/>
        <end position="551"/>
    </location>
</feature>
<evidence type="ECO:0000256" key="1">
    <source>
        <dbReference type="ARBA" id="ARBA00001913"/>
    </source>
</evidence>
<dbReference type="InterPro" id="IPR035986">
    <property type="entry name" value="PKD_dom_sf"/>
</dbReference>
<feature type="signal peptide" evidence="5">
    <location>
        <begin position="1"/>
        <end position="20"/>
    </location>
</feature>
<sequence length="776" mass="81862">MKGVCGLLTLLSLSIGTALAAPDGARPAAFDHDIARLDRVEIRSMPAVDVPRLRAQDPQREARGLPPRFAQPLRVDLTPHNAGAWEELDADHLVWRLRVESREALSLNFGFSDYRMPAGGRLLVYPEGLTRDADPRLVRTFTDADNEAHGQLWTPIVPGDRVVIEVVVPRDRVGELGLRLVQVGHDYRGFSRMARESALIQPLGTSGACNVDVECPDADPYYDNIVRSSAAISTGGSLFCSGSLLNNTANDRRMFFLTANHCGINGSNAASLVTYWNYQNSTCRTPGSSSSGQDGDGTLDQYLTGSTFRAGNSASDFTLVELDDPAPAAYNLYWSGWDRRDMNFPGAIGIHHPNVAEKRISISTSPTQISGYGGGSGTTHLHIFWQPSGGVTEPGSSGSPIYSPDKRVIGQLHGGPATCSATGSNRSDYYGRLFASWTGGGSDSTRLSSWLDAGGTGAQYIDGIAADGGGGNLPPSADFSFTVDGLDVSFSDGSSDSDGSIASRSWNFGDGGSSTATNPSHSYAAAGSYDVTLTVTDDDGASNSRTRTVTVGSGGGNQLQNGVPVTGVSGAQGSEQFWTMEVPSGASNLQFVTSGGTGDADLYVKFGSAPTSSNYDCRPYTGGNNETCSFASPQAGTWHVMVRGYSAFSGLSLTGSYGTGGGGTQTYSNTTDYTINDNATVESPITVSGRSGNAPSNASVDVDIRHTYKGDLRVDVIAPDGSVYNLHNRSGGSTDNVIGTYTLDLSSEPLNGTWKLRVNDNANQDTGYINSWSVTF</sequence>
<dbReference type="Gene3D" id="2.40.10.10">
    <property type="entry name" value="Trypsin-like serine proteases"/>
    <property type="match status" value="2"/>
</dbReference>
<dbReference type="Pfam" id="PF18911">
    <property type="entry name" value="PKD_4"/>
    <property type="match status" value="1"/>
</dbReference>
<dbReference type="InterPro" id="IPR000601">
    <property type="entry name" value="PKD_dom"/>
</dbReference>
<dbReference type="PANTHER" id="PTHR36234">
    <property type="entry name" value="LYSYL ENDOPEPTIDASE"/>
    <property type="match status" value="1"/>
</dbReference>
<comment type="cofactor">
    <cofactor evidence="1">
        <name>Ca(2+)</name>
        <dbReference type="ChEBI" id="CHEBI:29108"/>
    </cofactor>
</comment>
<keyword evidence="5" id="KW-0732">Signal</keyword>
<evidence type="ECO:0000313" key="9">
    <source>
        <dbReference type="EMBL" id="MCF7223736.1"/>
    </source>
</evidence>
<evidence type="ECO:0000256" key="4">
    <source>
        <dbReference type="SAM" id="MobiDB-lite"/>
    </source>
</evidence>
<evidence type="ECO:0000256" key="3">
    <source>
        <dbReference type="ARBA" id="ARBA00022801"/>
    </source>
</evidence>
<reference evidence="8" key="2">
    <citation type="submission" date="2022-01" db="EMBL/GenBank/DDBJ databases">
        <authorList>
            <person name="Zhou L.Y."/>
        </authorList>
    </citation>
    <scope>NUCLEOTIDE SEQUENCE</scope>
    <source>
        <strain evidence="8">TLK-CK17</strain>
    </source>
</reference>
<dbReference type="SUPFAM" id="SSF49299">
    <property type="entry name" value="PKD domain"/>
    <property type="match status" value="1"/>
</dbReference>
<dbReference type="InterPro" id="IPR007280">
    <property type="entry name" value="Peptidase_C_arc/bac"/>
</dbReference>
<accession>A0ABS9HZ96</accession>
<evidence type="ECO:0000256" key="5">
    <source>
        <dbReference type="SAM" id="SignalP"/>
    </source>
</evidence>
<dbReference type="InterPro" id="IPR009003">
    <property type="entry name" value="Peptidase_S1_PA"/>
</dbReference>
<dbReference type="InterPro" id="IPR008979">
    <property type="entry name" value="Galactose-bd-like_sf"/>
</dbReference>
<feature type="region of interest" description="Disordered" evidence="4">
    <location>
        <begin position="537"/>
        <end position="563"/>
    </location>
</feature>
<dbReference type="Gene3D" id="2.60.40.10">
    <property type="entry name" value="Immunoglobulins"/>
    <property type="match status" value="1"/>
</dbReference>
<dbReference type="PANTHER" id="PTHR36234:SF5">
    <property type="entry name" value="LYSYL ENDOPEPTIDASE"/>
    <property type="match status" value="1"/>
</dbReference>
<dbReference type="InterPro" id="IPR013783">
    <property type="entry name" value="Ig-like_fold"/>
</dbReference>
<gene>
    <name evidence="8" type="ORF">L3V18_17305</name>
    <name evidence="9" type="ORF">L3V18_18400</name>
</gene>
<dbReference type="PROSITE" id="PS50093">
    <property type="entry name" value="PKD"/>
    <property type="match status" value="1"/>
</dbReference>
<feature type="domain" description="P/Homo B" evidence="7">
    <location>
        <begin position="662"/>
        <end position="776"/>
    </location>
</feature>
<evidence type="ECO:0000259" key="6">
    <source>
        <dbReference type="PROSITE" id="PS50093"/>
    </source>
</evidence>
<organism evidence="8 10">
    <name type="scientific">Marilutibacter chinensis</name>
    <dbReference type="NCBI Taxonomy" id="2912247"/>
    <lineage>
        <taxon>Bacteria</taxon>
        <taxon>Pseudomonadati</taxon>
        <taxon>Pseudomonadota</taxon>
        <taxon>Gammaproteobacteria</taxon>
        <taxon>Lysobacterales</taxon>
        <taxon>Lysobacteraceae</taxon>
        <taxon>Marilutibacter</taxon>
    </lineage>
</organism>
<dbReference type="Pfam" id="PF04151">
    <property type="entry name" value="PPC"/>
    <property type="match status" value="1"/>
</dbReference>
<keyword evidence="2" id="KW-0645">Protease</keyword>
<dbReference type="SUPFAM" id="SSF50494">
    <property type="entry name" value="Trypsin-like serine proteases"/>
    <property type="match status" value="1"/>
</dbReference>
<keyword evidence="10" id="KW-1185">Reference proteome</keyword>
<dbReference type="Pfam" id="PF01483">
    <property type="entry name" value="P_proprotein"/>
    <property type="match status" value="1"/>
</dbReference>
<feature type="chain" id="PRO_5045032258" evidence="5">
    <location>
        <begin position="21"/>
        <end position="776"/>
    </location>
</feature>
<dbReference type="InterPro" id="IPR043504">
    <property type="entry name" value="Peptidase_S1_PA_chymotrypsin"/>
</dbReference>
<proteinExistence type="predicted"/>
<dbReference type="RefSeq" id="WP_237056591.1">
    <property type="nucleotide sequence ID" value="NZ_JAKJPO010000017.1"/>
</dbReference>
<evidence type="ECO:0000256" key="2">
    <source>
        <dbReference type="ARBA" id="ARBA00022670"/>
    </source>
</evidence>
<comment type="caution">
    <text evidence="8">The sequence shown here is derived from an EMBL/GenBank/DDBJ whole genome shotgun (WGS) entry which is preliminary data.</text>
</comment>
<name>A0ABS9HZ96_9GAMM</name>
<evidence type="ECO:0000313" key="8">
    <source>
        <dbReference type="EMBL" id="MCF7223520.1"/>
    </source>
</evidence>
<protein>
    <submittedName>
        <fullName evidence="8">Proprotein convertase P-domain-containing protein</fullName>
    </submittedName>
</protein>
<dbReference type="Gene3D" id="2.60.120.260">
    <property type="entry name" value="Galactose-binding domain-like"/>
    <property type="match status" value="1"/>
</dbReference>
<dbReference type="Gene3D" id="2.60.120.380">
    <property type="match status" value="1"/>
</dbReference>
<dbReference type="EMBL" id="JAKJPO010000017">
    <property type="protein sequence ID" value="MCF7223520.1"/>
    <property type="molecule type" value="Genomic_DNA"/>
</dbReference>
<keyword evidence="3" id="KW-0378">Hydrolase</keyword>
<dbReference type="CDD" id="cd00146">
    <property type="entry name" value="PKD"/>
    <property type="match status" value="1"/>
</dbReference>
<dbReference type="InterPro" id="IPR002884">
    <property type="entry name" value="P_dom"/>
</dbReference>
<dbReference type="SUPFAM" id="SSF49785">
    <property type="entry name" value="Galactose-binding domain-like"/>
    <property type="match status" value="1"/>
</dbReference>
<evidence type="ECO:0000313" key="10">
    <source>
        <dbReference type="Proteomes" id="UP001430796"/>
    </source>
</evidence>
<dbReference type="InterPro" id="IPR022409">
    <property type="entry name" value="PKD/Chitinase_dom"/>
</dbReference>
<dbReference type="EMBL" id="JAKJPO010000020">
    <property type="protein sequence ID" value="MCF7223736.1"/>
    <property type="molecule type" value="Genomic_DNA"/>
</dbReference>
<reference evidence="8" key="1">
    <citation type="submission" date="2022-01" db="EMBL/GenBank/DDBJ databases">
        <title>Lysobacter chinensis sp. nov., a bacterium isolated from cow dung compost.</title>
        <authorList>
            <person name="Liu Y."/>
        </authorList>
    </citation>
    <scope>NUCLEOTIDE SEQUENCE</scope>
    <source>
        <strain evidence="8">TLK-CK17</strain>
    </source>
</reference>
<dbReference type="SMART" id="SM00089">
    <property type="entry name" value="PKD"/>
    <property type="match status" value="1"/>
</dbReference>
<evidence type="ECO:0000259" key="7">
    <source>
        <dbReference type="PROSITE" id="PS51829"/>
    </source>
</evidence>
<dbReference type="Proteomes" id="UP001430796">
    <property type="component" value="Unassembled WGS sequence"/>
</dbReference>